<evidence type="ECO:0000259" key="2">
    <source>
        <dbReference type="Pfam" id="PF00135"/>
    </source>
</evidence>
<evidence type="ECO:0000256" key="1">
    <source>
        <dbReference type="SAM" id="SignalP"/>
    </source>
</evidence>
<reference evidence="3 4" key="1">
    <citation type="submission" date="2020-03" db="EMBL/GenBank/DDBJ databases">
        <title>Soil Listeria distribution.</title>
        <authorList>
            <person name="Liao J."/>
            <person name="Wiedmann M."/>
        </authorList>
    </citation>
    <scope>NUCLEOTIDE SEQUENCE [LARGE SCALE GENOMIC DNA]</scope>
    <source>
        <strain evidence="3 4">FSL L7-1554</strain>
    </source>
</reference>
<dbReference type="Pfam" id="PF00135">
    <property type="entry name" value="COesterase"/>
    <property type="match status" value="1"/>
</dbReference>
<sequence>MKKWMLLVFVSCLLIVLAGCGSNQNEEAEKDHLNYKKGVTVTTKYGKVKGYKDKNESVLVWKGVPYAKAPVKELRWKKPESPEKYDGTLDATKDKEVFIQTAQDGVTGSEESLHMNIYRPDTSEKKLPVMVYIHGGNNQGGSATEIGGEAFVKDLNTIFISVDYRLGALGFNPLKALNTGDKLEDSGNYALLDMAKSLDWVKENIEAFGGDPDNITFSGFSAGGRDVMASLTSPIFKDKYQKAIAFSGGMTVADPDDSIKVFAKAIAPLVVEDGVKATEEEAYTWLQENNKEVSDYLYGVSAERLSKLMGNASIRMSAFPHLYTDGAVIPKNGFDTKNYNNVPLIMLSGTSEFSFFAMGDPYFAESFASGAIPKNKEKLAEFQFAKQYGSDFYTLFNTELSAKKMEQHYDAPIYNTKMPFGTNLKTTTDMSLVGAYHGVFIPFLDSNNQTYLSTITESYQLPGAEELQEKFRAYLKNFLHDGDPNGDNLTKWTTWSADNPSNLILDADDNQAQIKMEKETDTNQAIIDRIEADTSISETAKNQIVHQVLNGRWFSDDLDAYYSNPSLWPN</sequence>
<feature type="chain" id="PRO_5039236151" evidence="1">
    <location>
        <begin position="19"/>
        <end position="570"/>
    </location>
</feature>
<dbReference type="EMBL" id="JAASTW010000003">
    <property type="protein sequence ID" value="MBC1488070.1"/>
    <property type="molecule type" value="Genomic_DNA"/>
</dbReference>
<dbReference type="RefSeq" id="WP_185380646.1">
    <property type="nucleotide sequence ID" value="NZ_JAASTW010000003.1"/>
</dbReference>
<organism evidence="3 4">
    <name type="scientific">Listeria immobilis</name>
    <dbReference type="NCBI Taxonomy" id="2713502"/>
    <lineage>
        <taxon>Bacteria</taxon>
        <taxon>Bacillati</taxon>
        <taxon>Bacillota</taxon>
        <taxon>Bacilli</taxon>
        <taxon>Bacillales</taxon>
        <taxon>Listeriaceae</taxon>
        <taxon>Listeria</taxon>
    </lineage>
</organism>
<dbReference type="AlphaFoldDB" id="A0A7X0X5Q5"/>
<dbReference type="InterPro" id="IPR002018">
    <property type="entry name" value="CarbesteraseB"/>
</dbReference>
<dbReference type="SUPFAM" id="SSF53474">
    <property type="entry name" value="alpha/beta-Hydrolases"/>
    <property type="match status" value="1"/>
</dbReference>
<evidence type="ECO:0000313" key="4">
    <source>
        <dbReference type="Proteomes" id="UP000561617"/>
    </source>
</evidence>
<accession>A0A7X0X5Q5</accession>
<dbReference type="Gene3D" id="3.40.50.1820">
    <property type="entry name" value="alpha/beta hydrolase"/>
    <property type="match status" value="1"/>
</dbReference>
<dbReference type="PANTHER" id="PTHR11559">
    <property type="entry name" value="CARBOXYLESTERASE"/>
    <property type="match status" value="1"/>
</dbReference>
<dbReference type="InterPro" id="IPR050309">
    <property type="entry name" value="Type-B_Carboxylest/Lipase"/>
</dbReference>
<dbReference type="PROSITE" id="PS51257">
    <property type="entry name" value="PROKAR_LIPOPROTEIN"/>
    <property type="match status" value="1"/>
</dbReference>
<proteinExistence type="predicted"/>
<comment type="caution">
    <text evidence="3">The sequence shown here is derived from an EMBL/GenBank/DDBJ whole genome shotgun (WGS) entry which is preliminary data.</text>
</comment>
<keyword evidence="1" id="KW-0732">Signal</keyword>
<dbReference type="InterPro" id="IPR029058">
    <property type="entry name" value="AB_hydrolase_fold"/>
</dbReference>
<evidence type="ECO:0000313" key="3">
    <source>
        <dbReference type="EMBL" id="MBC1488070.1"/>
    </source>
</evidence>
<dbReference type="Proteomes" id="UP000561617">
    <property type="component" value="Unassembled WGS sequence"/>
</dbReference>
<feature type="signal peptide" evidence="1">
    <location>
        <begin position="1"/>
        <end position="18"/>
    </location>
</feature>
<gene>
    <name evidence="3" type="ORF">HCJ38_03475</name>
</gene>
<protein>
    <submittedName>
        <fullName evidence="3">Carboxylesterase family protein</fullName>
    </submittedName>
</protein>
<feature type="domain" description="Carboxylesterase type B" evidence="2">
    <location>
        <begin position="40"/>
        <end position="409"/>
    </location>
</feature>
<name>A0A7X0X5Q5_9LIST</name>